<dbReference type="AlphaFoldDB" id="A0A1L4D1D7"/>
<protein>
    <recommendedName>
        <fullName evidence="2">histidine kinase</fullName>
        <ecNumber evidence="2">2.7.13.3</ecNumber>
    </recommendedName>
</protein>
<dbReference type="InterPro" id="IPR051315">
    <property type="entry name" value="Bact_Chemotaxis_CheA"/>
</dbReference>
<keyword evidence="5" id="KW-0418">Kinase</keyword>
<keyword evidence="11" id="KW-1185">Reference proteome</keyword>
<dbReference type="OrthoDB" id="9803176at2"/>
<dbReference type="InterPro" id="IPR036641">
    <property type="entry name" value="HPT_dom_sf"/>
</dbReference>
<dbReference type="InterPro" id="IPR036890">
    <property type="entry name" value="HATPase_C_sf"/>
</dbReference>
<gene>
    <name evidence="10" type="ORF">AXG55_08810</name>
</gene>
<dbReference type="Gene3D" id="1.20.120.160">
    <property type="entry name" value="HPT domain"/>
    <property type="match status" value="1"/>
</dbReference>
<dbReference type="InterPro" id="IPR005467">
    <property type="entry name" value="His_kinase_dom"/>
</dbReference>
<feature type="modified residue" description="Phosphohistidine" evidence="6">
    <location>
        <position position="47"/>
    </location>
</feature>
<dbReference type="Pfam" id="PF02518">
    <property type="entry name" value="HATPase_c"/>
    <property type="match status" value="1"/>
</dbReference>
<dbReference type="GO" id="GO:0006935">
    <property type="term" value="P:chemotaxis"/>
    <property type="evidence" value="ECO:0007669"/>
    <property type="project" value="InterPro"/>
</dbReference>
<organism evidence="10 11">
    <name type="scientific">Silvanigrella aquatica</name>
    <dbReference type="NCBI Taxonomy" id="1915309"/>
    <lineage>
        <taxon>Bacteria</taxon>
        <taxon>Pseudomonadati</taxon>
        <taxon>Bdellovibrionota</taxon>
        <taxon>Oligoflexia</taxon>
        <taxon>Silvanigrellales</taxon>
        <taxon>Silvanigrellaceae</taxon>
        <taxon>Silvanigrella</taxon>
    </lineage>
</organism>
<evidence type="ECO:0000256" key="7">
    <source>
        <dbReference type="SAM" id="MobiDB-lite"/>
    </source>
</evidence>
<dbReference type="SUPFAM" id="SSF47226">
    <property type="entry name" value="Histidine-containing phosphotransfer domain, HPT domain"/>
    <property type="match status" value="1"/>
</dbReference>
<dbReference type="KEGG" id="saqi:AXG55_08810"/>
<dbReference type="SUPFAM" id="SSF50341">
    <property type="entry name" value="CheW-like"/>
    <property type="match status" value="1"/>
</dbReference>
<evidence type="ECO:0000256" key="5">
    <source>
        <dbReference type="ARBA" id="ARBA00022777"/>
    </source>
</evidence>
<dbReference type="InterPro" id="IPR036061">
    <property type="entry name" value="CheW-like_dom_sf"/>
</dbReference>
<dbReference type="InterPro" id="IPR008207">
    <property type="entry name" value="Sig_transdc_His_kin_Hpt_dom"/>
</dbReference>
<dbReference type="SUPFAM" id="SSF55874">
    <property type="entry name" value="ATPase domain of HSP90 chaperone/DNA topoisomerase II/histidine kinase"/>
    <property type="match status" value="1"/>
</dbReference>
<feature type="domain" description="Histidine kinase" evidence="8">
    <location>
        <begin position="167"/>
        <end position="424"/>
    </location>
</feature>
<dbReference type="Proteomes" id="UP000184731">
    <property type="component" value="Chromosome"/>
</dbReference>
<dbReference type="PANTHER" id="PTHR43395">
    <property type="entry name" value="SENSOR HISTIDINE KINASE CHEA"/>
    <property type="match status" value="1"/>
</dbReference>
<dbReference type="PROSITE" id="PS50894">
    <property type="entry name" value="HPT"/>
    <property type="match status" value="1"/>
</dbReference>
<dbReference type="SMART" id="SM00073">
    <property type="entry name" value="HPT"/>
    <property type="match status" value="1"/>
</dbReference>
<sequence>MEFNEELLQIFKEESADLIERSRDKLENFFTSQNKVEYFQDILRVIHTIKGNAGTIGYNELKKYAHDLETSLLEFKNHEELIGSNVTDRLNKFFDHVESLVNGEIQETPQIETEISHAEFGFFDKNDSSDSTESTPVLSPSQIMNSNDNSNKSNEIKDKKESKIEKSSSDFIRVPTEKIQKNFDIISEIFLIRNQMRYLVEKKYNDNLNSDVFFQDWEILDNSLRKGIGELESIVMSMRMTPIKSLLRRMEKTVRSYLDVNTDKSIIVNIEGEDVEIDKKIIDSLAEPLIHLTRNAMDHGIESIEERKILGKNPQAVIKFSISIIANEAILIVSDDGRGIDENKVMQSAIKKGLNVSNVTTKEEMINLIFLPGFSTVEIVSDVSGRGIGMEAVKTYVESIGGSISIKTEIHKGTQFILRLPLGMSVVPVIIAKSNEHKFAILNSEVLELKKISPSEIVKNGDENYYKRGHEFIPCFNIENSLFSYLKNVSYITDKKEKLSICIIGQSGKLIAIQIGEFVENAEIVIKEYPANAPKFQYVSGISILATGEPTFVISLNKYCESIAKMPNLKFGDA</sequence>
<evidence type="ECO:0000256" key="3">
    <source>
        <dbReference type="ARBA" id="ARBA00022553"/>
    </source>
</evidence>
<dbReference type="GO" id="GO:0000155">
    <property type="term" value="F:phosphorelay sensor kinase activity"/>
    <property type="evidence" value="ECO:0007669"/>
    <property type="project" value="UniProtKB-ARBA"/>
</dbReference>
<dbReference type="PROSITE" id="PS50109">
    <property type="entry name" value="HIS_KIN"/>
    <property type="match status" value="1"/>
</dbReference>
<dbReference type="InterPro" id="IPR004358">
    <property type="entry name" value="Sig_transdc_His_kin-like_C"/>
</dbReference>
<feature type="domain" description="HPt" evidence="9">
    <location>
        <begin position="1"/>
        <end position="104"/>
    </location>
</feature>
<dbReference type="SMART" id="SM00387">
    <property type="entry name" value="HATPase_c"/>
    <property type="match status" value="1"/>
</dbReference>
<dbReference type="Pfam" id="PF01627">
    <property type="entry name" value="Hpt"/>
    <property type="match status" value="1"/>
</dbReference>
<evidence type="ECO:0000256" key="2">
    <source>
        <dbReference type="ARBA" id="ARBA00012438"/>
    </source>
</evidence>
<comment type="catalytic activity">
    <reaction evidence="1">
        <text>ATP + protein L-histidine = ADP + protein N-phospho-L-histidine.</text>
        <dbReference type="EC" id="2.7.13.3"/>
    </reaction>
</comment>
<evidence type="ECO:0000313" key="11">
    <source>
        <dbReference type="Proteomes" id="UP000184731"/>
    </source>
</evidence>
<evidence type="ECO:0000313" key="10">
    <source>
        <dbReference type="EMBL" id="APJ04000.1"/>
    </source>
</evidence>
<evidence type="ECO:0000259" key="9">
    <source>
        <dbReference type="PROSITE" id="PS50894"/>
    </source>
</evidence>
<reference evidence="10 11" key="1">
    <citation type="submission" date="2016-10" db="EMBL/GenBank/DDBJ databases">
        <title>Silvanigrella aquatica sp. nov., isolated from a freshwater lake located in the Black Forest, Germany, description of Silvanigrellaceae fam. nov., Silvanigrellales ord. nov., reclassification of the order Bdellovibrionales in the class Oligoflexia, reclassification of the families Bacteriovoracaceae and Halobacteriovoraceae in the new order Bacteriovoracales ord. nov., and reclassification of the family Pseudobacteriovoracaceae in the order Oligoflexiales.</title>
        <authorList>
            <person name="Hahn M.W."/>
            <person name="Schmidt J."/>
            <person name="Koll U."/>
            <person name="Rohde M."/>
            <person name="Verbag S."/>
            <person name="Pitt A."/>
            <person name="Nakai R."/>
            <person name="Naganuma T."/>
            <person name="Lang E."/>
        </authorList>
    </citation>
    <scope>NUCLEOTIDE SEQUENCE [LARGE SCALE GENOMIC DNA]</scope>
    <source>
        <strain evidence="10 11">MWH-Nonnen-W8red</strain>
    </source>
</reference>
<dbReference type="FunFam" id="3.30.565.10:FF:000016">
    <property type="entry name" value="Chemotaxis protein CheA, putative"/>
    <property type="match status" value="1"/>
</dbReference>
<dbReference type="CDD" id="cd00088">
    <property type="entry name" value="HPT"/>
    <property type="match status" value="1"/>
</dbReference>
<dbReference type="PRINTS" id="PR00344">
    <property type="entry name" value="BCTRLSENSOR"/>
</dbReference>
<dbReference type="EC" id="2.7.13.3" evidence="2"/>
<feature type="region of interest" description="Disordered" evidence="7">
    <location>
        <begin position="127"/>
        <end position="162"/>
    </location>
</feature>
<evidence type="ECO:0000256" key="6">
    <source>
        <dbReference type="PROSITE-ProRule" id="PRU00110"/>
    </source>
</evidence>
<evidence type="ECO:0000256" key="1">
    <source>
        <dbReference type="ARBA" id="ARBA00000085"/>
    </source>
</evidence>
<dbReference type="STRING" id="1915309.AXG55_08810"/>
<dbReference type="EMBL" id="CP017834">
    <property type="protein sequence ID" value="APJ04000.1"/>
    <property type="molecule type" value="Genomic_DNA"/>
</dbReference>
<evidence type="ECO:0000259" key="8">
    <source>
        <dbReference type="PROSITE" id="PS50109"/>
    </source>
</evidence>
<dbReference type="Gene3D" id="3.30.565.10">
    <property type="entry name" value="Histidine kinase-like ATPase, C-terminal domain"/>
    <property type="match status" value="1"/>
</dbReference>
<dbReference type="PANTHER" id="PTHR43395:SF1">
    <property type="entry name" value="CHEMOTAXIS PROTEIN CHEA"/>
    <property type="match status" value="1"/>
</dbReference>
<proteinExistence type="predicted"/>
<feature type="compositionally biased region" description="Polar residues" evidence="7">
    <location>
        <begin position="129"/>
        <end position="144"/>
    </location>
</feature>
<keyword evidence="4" id="KW-0808">Transferase</keyword>
<dbReference type="Gene3D" id="2.30.30.40">
    <property type="entry name" value="SH3 Domains"/>
    <property type="match status" value="1"/>
</dbReference>
<keyword evidence="3 6" id="KW-0597">Phosphoprotein</keyword>
<dbReference type="RefSeq" id="WP_148697746.1">
    <property type="nucleotide sequence ID" value="NZ_CP017834.1"/>
</dbReference>
<dbReference type="InterPro" id="IPR003594">
    <property type="entry name" value="HATPase_dom"/>
</dbReference>
<accession>A0A1L4D1D7</accession>
<name>A0A1L4D1D7_9BACT</name>
<evidence type="ECO:0000256" key="4">
    <source>
        <dbReference type="ARBA" id="ARBA00022679"/>
    </source>
</evidence>